<dbReference type="InterPro" id="IPR048015">
    <property type="entry name" value="NTP-PPase_MazG-like_N"/>
</dbReference>
<dbReference type="RefSeq" id="WP_043103803.1">
    <property type="nucleotide sequence ID" value="NZ_JACHET010000001.1"/>
</dbReference>
<gene>
    <name evidence="4" type="ORF">HNQ86_002879</name>
    <name evidence="3" type="ORF">LF63_0111830</name>
</gene>
<proteinExistence type="predicted"/>
<evidence type="ECO:0000259" key="2">
    <source>
        <dbReference type="Pfam" id="PF03819"/>
    </source>
</evidence>
<dbReference type="Gene3D" id="1.10.287.1080">
    <property type="entry name" value="MazG-like"/>
    <property type="match status" value="2"/>
</dbReference>
<dbReference type="FunFam" id="1.10.287.1080:FF:000001">
    <property type="entry name" value="Nucleoside triphosphate pyrophosphohydrolase"/>
    <property type="match status" value="1"/>
</dbReference>
<dbReference type="EC" id="3.6.1.8" evidence="4"/>
<evidence type="ECO:0000313" key="3">
    <source>
        <dbReference type="EMBL" id="KGI77302.1"/>
    </source>
</evidence>
<dbReference type="Pfam" id="PF03819">
    <property type="entry name" value="MazG"/>
    <property type="match status" value="2"/>
</dbReference>
<evidence type="ECO:0000313" key="4">
    <source>
        <dbReference type="EMBL" id="MBB6185534.1"/>
    </source>
</evidence>
<dbReference type="CDD" id="cd11529">
    <property type="entry name" value="NTP-PPase_MazG_Cterm"/>
    <property type="match status" value="1"/>
</dbReference>
<sequence>MSEPRSIDELLTIMARLRDPERGCPWDVQQDFDSIAAYTVEEAYEVADAIDRRDYGDLRDELGDLLLQVVFHARMAEEAGLFDFADVVGAISDKMVRRHPHVFGDARFEDAEAQTRAWEQIKAAERRDKGEEDTSALAGVARGLPEWKRALKLQKRAAAVGYDWPDHRPVLDKLDEELAEVRAEFDAGSEPARLEDEIGDVLFVLVNLTRHAKVDFSRALRHANAKFERRFRRMEALAAADGTLMDQRDLRSQEALWQQVKQEEREGENTASSDRAAAAP</sequence>
<keyword evidence="3" id="KW-0378">Hydrolase</keyword>
<dbReference type="STRING" id="1543381.LF63_0111830"/>
<dbReference type="Proteomes" id="UP000029708">
    <property type="component" value="Unassembled WGS sequence"/>
</dbReference>
<dbReference type="NCBIfam" id="NF007113">
    <property type="entry name" value="PRK09562.1"/>
    <property type="match status" value="1"/>
</dbReference>
<dbReference type="GO" id="GO:0046076">
    <property type="term" value="P:dTTP catabolic process"/>
    <property type="evidence" value="ECO:0007669"/>
    <property type="project" value="TreeGrafter"/>
</dbReference>
<name>A0A099CUJ4_9GAMM</name>
<dbReference type="GO" id="GO:0047693">
    <property type="term" value="F:ATP diphosphatase activity"/>
    <property type="evidence" value="ECO:0007669"/>
    <property type="project" value="UniProtKB-EC"/>
</dbReference>
<dbReference type="PANTHER" id="PTHR30522">
    <property type="entry name" value="NUCLEOSIDE TRIPHOSPHATE PYROPHOSPHOHYDROLASE"/>
    <property type="match status" value="1"/>
</dbReference>
<dbReference type="GO" id="GO:0046061">
    <property type="term" value="P:dATP catabolic process"/>
    <property type="evidence" value="ECO:0007669"/>
    <property type="project" value="TreeGrafter"/>
</dbReference>
<feature type="region of interest" description="Disordered" evidence="1">
    <location>
        <begin position="258"/>
        <end position="280"/>
    </location>
</feature>
<dbReference type="SUPFAM" id="SSF101386">
    <property type="entry name" value="all-alpha NTP pyrophosphatases"/>
    <property type="match status" value="2"/>
</dbReference>
<keyword evidence="5" id="KW-1185">Reference proteome</keyword>
<dbReference type="GO" id="GO:0046052">
    <property type="term" value="P:UTP catabolic process"/>
    <property type="evidence" value="ECO:0007669"/>
    <property type="project" value="TreeGrafter"/>
</dbReference>
<dbReference type="NCBIfam" id="TIGR00444">
    <property type="entry name" value="mazG"/>
    <property type="match status" value="1"/>
</dbReference>
<organism evidence="3 5">
    <name type="scientific">Oleiagrimonas soli</name>
    <dbReference type="NCBI Taxonomy" id="1543381"/>
    <lineage>
        <taxon>Bacteria</taxon>
        <taxon>Pseudomonadati</taxon>
        <taxon>Pseudomonadota</taxon>
        <taxon>Gammaproteobacteria</taxon>
        <taxon>Lysobacterales</taxon>
        <taxon>Rhodanobacteraceae</taxon>
        <taxon>Oleiagrimonas</taxon>
    </lineage>
</organism>
<dbReference type="EMBL" id="JROI01000013">
    <property type="protein sequence ID" value="KGI77302.1"/>
    <property type="molecule type" value="Genomic_DNA"/>
</dbReference>
<dbReference type="Proteomes" id="UP000560000">
    <property type="component" value="Unassembled WGS sequence"/>
</dbReference>
<dbReference type="HOGENOM" id="CLU_038356_0_1_6"/>
<evidence type="ECO:0000256" key="1">
    <source>
        <dbReference type="SAM" id="MobiDB-lite"/>
    </source>
</evidence>
<comment type="caution">
    <text evidence="3">The sequence shown here is derived from an EMBL/GenBank/DDBJ whole genome shotgun (WGS) entry which is preliminary data.</text>
</comment>
<reference evidence="4 6" key="2">
    <citation type="submission" date="2020-08" db="EMBL/GenBank/DDBJ databases">
        <title>Genomic Encyclopedia of Type Strains, Phase IV (KMG-IV): sequencing the most valuable type-strain genomes for metagenomic binning, comparative biology and taxonomic classification.</title>
        <authorList>
            <person name="Goeker M."/>
        </authorList>
    </citation>
    <scope>NUCLEOTIDE SEQUENCE [LARGE SCALE GENOMIC DNA]</scope>
    <source>
        <strain evidence="4 6">DSM 107085</strain>
    </source>
</reference>
<dbReference type="InterPro" id="IPR048011">
    <property type="entry name" value="NTP-PPase_MazG-like_C"/>
</dbReference>
<dbReference type="GO" id="GO:0006203">
    <property type="term" value="P:dGTP catabolic process"/>
    <property type="evidence" value="ECO:0007669"/>
    <property type="project" value="TreeGrafter"/>
</dbReference>
<dbReference type="GO" id="GO:0046081">
    <property type="term" value="P:dUTP catabolic process"/>
    <property type="evidence" value="ECO:0007669"/>
    <property type="project" value="TreeGrafter"/>
</dbReference>
<dbReference type="OrthoDB" id="9808939at2"/>
<dbReference type="AlphaFoldDB" id="A0A099CUJ4"/>
<accession>A0A099CUJ4</accession>
<feature type="domain" description="NTP pyrophosphohydrolase MazG-like" evidence="2">
    <location>
        <begin position="170"/>
        <end position="230"/>
    </location>
</feature>
<evidence type="ECO:0000313" key="5">
    <source>
        <dbReference type="Proteomes" id="UP000029708"/>
    </source>
</evidence>
<dbReference type="InterPro" id="IPR004518">
    <property type="entry name" value="MazG-like_dom"/>
</dbReference>
<evidence type="ECO:0000313" key="6">
    <source>
        <dbReference type="Proteomes" id="UP000560000"/>
    </source>
</evidence>
<dbReference type="GO" id="GO:0006950">
    <property type="term" value="P:response to stress"/>
    <property type="evidence" value="ECO:0007669"/>
    <property type="project" value="UniProtKB-ARBA"/>
</dbReference>
<dbReference type="GO" id="GO:0046047">
    <property type="term" value="P:TTP catabolic process"/>
    <property type="evidence" value="ECO:0007669"/>
    <property type="project" value="TreeGrafter"/>
</dbReference>
<feature type="domain" description="NTP pyrophosphohydrolase MazG-like" evidence="2">
    <location>
        <begin position="30"/>
        <end position="103"/>
    </location>
</feature>
<dbReference type="InterPro" id="IPR011551">
    <property type="entry name" value="NTP_PyrPHydrolase_MazG"/>
</dbReference>
<dbReference type="EMBL" id="JACHET010000001">
    <property type="protein sequence ID" value="MBB6185534.1"/>
    <property type="molecule type" value="Genomic_DNA"/>
</dbReference>
<protein>
    <submittedName>
        <fullName evidence="4">ATP diphosphatase</fullName>
        <ecNumber evidence="4">3.6.1.8</ecNumber>
    </submittedName>
    <submittedName>
        <fullName evidence="3">Nucleoside triphosphate hydrolase</fullName>
    </submittedName>
</protein>
<dbReference type="CDD" id="cd11528">
    <property type="entry name" value="NTP-PPase_MazG_Nterm"/>
    <property type="match status" value="1"/>
</dbReference>
<dbReference type="PANTHER" id="PTHR30522:SF0">
    <property type="entry name" value="NUCLEOSIDE TRIPHOSPHATE PYROPHOSPHOHYDROLASE"/>
    <property type="match status" value="1"/>
</dbReference>
<reference evidence="3 5" key="1">
    <citation type="submission" date="2014-09" db="EMBL/GenBank/DDBJ databases">
        <title>Xanthomonadaceae 3.5X direct submission.</title>
        <authorList>
            <person name="Fang T."/>
            <person name="Wang H."/>
        </authorList>
    </citation>
    <scope>NUCLEOTIDE SEQUENCE [LARGE SCALE GENOMIC DNA]</scope>
    <source>
        <strain evidence="3 5">3.5X</strain>
    </source>
</reference>